<name>A0A0F9CCB0_9ZZZZ</name>
<protein>
    <submittedName>
        <fullName evidence="1">Uncharacterized protein</fullName>
    </submittedName>
</protein>
<sequence>MKKIKDRVLNITGGVSIPTCLENDTTYKIIGEITTYAVGDERSNQDGTYNIHHRAKITDELNLIKGKT</sequence>
<comment type="caution">
    <text evidence="1">The sequence shown here is derived from an EMBL/GenBank/DDBJ whole genome shotgun (WGS) entry which is preliminary data.</text>
</comment>
<reference evidence="1" key="1">
    <citation type="journal article" date="2015" name="Nature">
        <title>Complex archaea that bridge the gap between prokaryotes and eukaryotes.</title>
        <authorList>
            <person name="Spang A."/>
            <person name="Saw J.H."/>
            <person name="Jorgensen S.L."/>
            <person name="Zaremba-Niedzwiedzka K."/>
            <person name="Martijn J."/>
            <person name="Lind A.E."/>
            <person name="van Eijk R."/>
            <person name="Schleper C."/>
            <person name="Guy L."/>
            <person name="Ettema T.J."/>
        </authorList>
    </citation>
    <scope>NUCLEOTIDE SEQUENCE</scope>
</reference>
<dbReference type="EMBL" id="LAZR01044990">
    <property type="protein sequence ID" value="KKL00968.1"/>
    <property type="molecule type" value="Genomic_DNA"/>
</dbReference>
<evidence type="ECO:0000313" key="1">
    <source>
        <dbReference type="EMBL" id="KKL00968.1"/>
    </source>
</evidence>
<organism evidence="1">
    <name type="scientific">marine sediment metagenome</name>
    <dbReference type="NCBI Taxonomy" id="412755"/>
    <lineage>
        <taxon>unclassified sequences</taxon>
        <taxon>metagenomes</taxon>
        <taxon>ecological metagenomes</taxon>
    </lineage>
</organism>
<accession>A0A0F9CCB0</accession>
<dbReference type="AlphaFoldDB" id="A0A0F9CCB0"/>
<feature type="non-terminal residue" evidence="1">
    <location>
        <position position="68"/>
    </location>
</feature>
<gene>
    <name evidence="1" type="ORF">LCGC14_2627710</name>
</gene>
<proteinExistence type="predicted"/>